<sequence>MGGRPTKPEPLLTLAELPQEIVSRIISIDRRVKGRDLRLISPSWNTVVGESRKGPAERLRIMPWGCPGTNKLDVTLFVRKPNYQFFAKIDPHYPRYQLKETNAIDFDTFCMDSQNSELVLSRILQCTNHIKKMELTNVVQKSLRFVRKNMESVKIDELYVTKYQSDPEIQELLAEFIQCHSVEILTLNAGPIAESELFTFLRAISPTVKSAQISSVNVDLLTVGQNRLWELDTMLRQIASSANLETMRIVDRERNTLQIRKDSIASLIPHASMVHHRETAVRKRVA</sequence>
<protein>
    <submittedName>
        <fullName evidence="1">Uncharacterized protein</fullName>
    </submittedName>
</protein>
<accession>A0A2A6BIU0</accession>
<organism evidence="1 2">
    <name type="scientific">Pristionchus pacificus</name>
    <name type="common">Parasitic nematode worm</name>
    <dbReference type="NCBI Taxonomy" id="54126"/>
    <lineage>
        <taxon>Eukaryota</taxon>
        <taxon>Metazoa</taxon>
        <taxon>Ecdysozoa</taxon>
        <taxon>Nematoda</taxon>
        <taxon>Chromadorea</taxon>
        <taxon>Rhabditida</taxon>
        <taxon>Rhabditina</taxon>
        <taxon>Diplogasteromorpha</taxon>
        <taxon>Diplogasteroidea</taxon>
        <taxon>Neodiplogasteridae</taxon>
        <taxon>Pristionchus</taxon>
    </lineage>
</organism>
<proteinExistence type="predicted"/>
<accession>A0A8R1YTB3</accession>
<reference evidence="1" key="2">
    <citation type="submission" date="2022-06" db="UniProtKB">
        <authorList>
            <consortium name="EnsemblMetazoa"/>
        </authorList>
    </citation>
    <scope>IDENTIFICATION</scope>
    <source>
        <strain evidence="1">PS312</strain>
    </source>
</reference>
<name>A0A2A6BIU0_PRIPA</name>
<gene>
    <name evidence="1" type="primary">WBGene00205108</name>
</gene>
<dbReference type="EnsemblMetazoa" id="PPA32247.1">
    <property type="protein sequence ID" value="PPA32247.1"/>
    <property type="gene ID" value="WBGene00205108"/>
</dbReference>
<evidence type="ECO:0000313" key="1">
    <source>
        <dbReference type="EnsemblMetazoa" id="PPA32247.1"/>
    </source>
</evidence>
<reference evidence="2" key="1">
    <citation type="journal article" date="2008" name="Nat. Genet.">
        <title>The Pristionchus pacificus genome provides a unique perspective on nematode lifestyle and parasitism.</title>
        <authorList>
            <person name="Dieterich C."/>
            <person name="Clifton S.W."/>
            <person name="Schuster L.N."/>
            <person name="Chinwalla A."/>
            <person name="Delehaunty K."/>
            <person name="Dinkelacker I."/>
            <person name="Fulton L."/>
            <person name="Fulton R."/>
            <person name="Godfrey J."/>
            <person name="Minx P."/>
            <person name="Mitreva M."/>
            <person name="Roeseler W."/>
            <person name="Tian H."/>
            <person name="Witte H."/>
            <person name="Yang S.P."/>
            <person name="Wilson R.K."/>
            <person name="Sommer R.J."/>
        </authorList>
    </citation>
    <scope>NUCLEOTIDE SEQUENCE [LARGE SCALE GENOMIC DNA]</scope>
    <source>
        <strain evidence="2">PS312</strain>
    </source>
</reference>
<dbReference type="Proteomes" id="UP000005239">
    <property type="component" value="Unassembled WGS sequence"/>
</dbReference>
<keyword evidence="2" id="KW-1185">Reference proteome</keyword>
<dbReference type="AlphaFoldDB" id="A0A2A6BIU0"/>
<evidence type="ECO:0000313" key="2">
    <source>
        <dbReference type="Proteomes" id="UP000005239"/>
    </source>
</evidence>